<reference evidence="2 3" key="3">
    <citation type="journal article" date="2008" name="BMC Genomics">
        <title>The genome of the versatile nitrogen fixer Azorhizobium caulinodans ORS571.</title>
        <authorList>
            <person name="Lee KB."/>
            <person name="Backer P.D."/>
            <person name="Aono T."/>
            <person name="Liu CT."/>
            <person name="Suzuki S."/>
            <person name="Suzuki T."/>
            <person name="Kaneko T."/>
            <person name="Yamada M."/>
            <person name="Tabata S."/>
            <person name="Kupfer D.M."/>
            <person name="Najar F.Z."/>
            <person name="Wiley G.B."/>
            <person name="Roe B."/>
            <person name="Binnewies T.T."/>
            <person name="Ussery D.W."/>
            <person name="D'Haeze W."/>
            <person name="Herder J.D."/>
            <person name="Gevers D."/>
            <person name="Vereecke D."/>
            <person name="Holsters M."/>
            <person name="Oyaizu H."/>
        </authorList>
    </citation>
    <scope>NUCLEOTIDE SEQUENCE [LARGE SCALE GENOMIC DNA]</scope>
    <source>
        <strain evidence="3">ATCC 43989 / DSM 5975 / JCM 20966 / LMG 6465 / NBRC 14845 / NCIMB 13405 / ORS 571</strain>
    </source>
</reference>
<keyword evidence="1" id="KW-0732">Signal</keyword>
<reference evidence="2 3" key="6">
    <citation type="journal article" date="2011" name="Appl. Environ. Microbiol.">
        <title>Involvement of the azorhizobial chromosome partition gene (parA) in the onset of bacteroid differentiation during Sesbania rostrata stem nodule development.</title>
        <authorList>
            <person name="Liu CT."/>
            <person name="Lee KB."/>
            <person name="Wang YS."/>
            <person name="Peng MH."/>
            <person name="Lee KT."/>
            <person name="Suzuki S."/>
            <person name="Suzuki T."/>
            <person name="Oyaizu H."/>
        </authorList>
    </citation>
    <scope>NUCLEOTIDE SEQUENCE [LARGE SCALE GENOMIC DNA]</scope>
    <source>
        <strain evidence="3">ATCC 43989 / DSM 5975 / JCM 20966 / LMG 6465 / NBRC 14845 / NCIMB 13405 / ORS 571</strain>
    </source>
</reference>
<evidence type="ECO:0000256" key="1">
    <source>
        <dbReference type="SAM" id="SignalP"/>
    </source>
</evidence>
<reference evidence="3" key="2">
    <citation type="submission" date="2007-04" db="EMBL/GenBank/DDBJ databases">
        <title>Complete genome sequence of the nitrogen-fixing bacterium Azorhizobium caulinodans ORS571.</title>
        <authorList>
            <person name="Lee K.B."/>
            <person name="Backer P.D."/>
            <person name="Aono T."/>
            <person name="Liu C.T."/>
            <person name="Suzuki S."/>
            <person name="Suzuki T."/>
            <person name="Kaneko T."/>
            <person name="Yamada M."/>
            <person name="Tabata S."/>
            <person name="Kupfer D.M."/>
            <person name="Najar F.Z."/>
            <person name="Wiley G.B."/>
            <person name="Roe B."/>
            <person name="Binnewies T."/>
            <person name="Ussery D."/>
            <person name="Vereecke D."/>
            <person name="Gevers D."/>
            <person name="Holsters M."/>
            <person name="Oyaizu H."/>
        </authorList>
    </citation>
    <scope>NUCLEOTIDE SEQUENCE [LARGE SCALE GENOMIC DNA]</scope>
    <source>
        <strain evidence="3">ATCC 43989 / DSM 5975 / JCM 20966 / LMG 6465 / NBRC 14845 / NCIMB 13405 / ORS 571</strain>
    </source>
</reference>
<dbReference type="eggNOG" id="ENOG5033P4Z">
    <property type="taxonomic scope" value="Bacteria"/>
</dbReference>
<reference evidence="2 3" key="5">
    <citation type="journal article" date="2010" name="Appl. Environ. Microbiol.">
        <title>phrR-like gene praR of Azorhizobium caulinodans ORS571 is essential for symbiosis with Sesbania rostrata and is involved in expression of reb genes.</title>
        <authorList>
            <person name="Akiba N."/>
            <person name="Aono T."/>
            <person name="Toyazaki H."/>
            <person name="Sato S."/>
            <person name="Oyaizu H."/>
        </authorList>
    </citation>
    <scope>NUCLEOTIDE SEQUENCE [LARGE SCALE GENOMIC DNA]</scope>
    <source>
        <strain evidence="3">ATCC 43989 / DSM 5975 / JCM 20966 / LMG 6465 / NBRC 14845 / NCIMB 13405 / ORS 571</strain>
    </source>
</reference>
<dbReference type="EMBL" id="AP009384">
    <property type="protein sequence ID" value="BAF89108.1"/>
    <property type="molecule type" value="Genomic_DNA"/>
</dbReference>
<dbReference type="KEGG" id="azc:AZC_3110"/>
<organism evidence="2 3">
    <name type="scientific">Azorhizobium caulinodans (strain ATCC 43989 / DSM 5975 / JCM 20966 / LMG 6465 / NBRC 14845 / NCIMB 13405 / ORS 571)</name>
    <dbReference type="NCBI Taxonomy" id="438753"/>
    <lineage>
        <taxon>Bacteria</taxon>
        <taxon>Pseudomonadati</taxon>
        <taxon>Pseudomonadota</taxon>
        <taxon>Alphaproteobacteria</taxon>
        <taxon>Hyphomicrobiales</taxon>
        <taxon>Xanthobacteraceae</taxon>
        <taxon>Azorhizobium</taxon>
    </lineage>
</organism>
<reference evidence="2 3" key="4">
    <citation type="journal article" date="2009" name="Appl. Environ. Microbiol.">
        <title>Comparative genome-wide transcriptional profiling of Azorhizobium caulinodans ORS571 grown under free-living and symbiotic conditions.</title>
        <authorList>
            <person name="Tsukada S."/>
            <person name="Aono T."/>
            <person name="Akiba N."/>
            <person name="Lee KB."/>
            <person name="Liu CT."/>
            <person name="Toyazaki H."/>
            <person name="Oyaizu H."/>
        </authorList>
    </citation>
    <scope>NUCLEOTIDE SEQUENCE [LARGE SCALE GENOMIC DNA]</scope>
    <source>
        <strain evidence="3">ATCC 43989 / DSM 5975 / JCM 20966 / LMG 6465 / NBRC 14845 / NCIMB 13405 / ORS 571</strain>
    </source>
</reference>
<gene>
    <name evidence="2" type="ordered locus">AZC_3110</name>
</gene>
<accession>A8IBR8</accession>
<feature type="chain" id="PRO_5002724298" evidence="1">
    <location>
        <begin position="21"/>
        <end position="153"/>
    </location>
</feature>
<proteinExistence type="predicted"/>
<sequence length="153" mass="15598">MFRTLLATGLLAATCLPAAAQEKLVWNAASMDNGATLSFSAPESDHGMIGFVCNKGNPTVLVGSYIGSKGLKADEPARIILSAGKVKKTFTGKAVTSEESAAVDVEAGATFDDVKAVLAGGKLMTIEVKGVKQQISLTGAPAAFASFETACKG</sequence>
<protein>
    <submittedName>
        <fullName evidence="2">Uncharacterized protein</fullName>
    </submittedName>
</protein>
<feature type="signal peptide" evidence="1">
    <location>
        <begin position="1"/>
        <end position="20"/>
    </location>
</feature>
<reference evidence="2 3" key="1">
    <citation type="journal article" date="2007" name="Appl. Environ. Microbiol.">
        <title>Rhizobial factors required for stem nodule maturation and maintenance in Sesbania rostrata-Azorhizobium caulinodans ORS571 symbiosis.</title>
        <authorList>
            <person name="Suzuki S."/>
            <person name="Aono T."/>
            <person name="Lee KB."/>
            <person name="Suzuki T."/>
            <person name="Liu CT."/>
            <person name="Miwa H."/>
            <person name="Wakao S."/>
            <person name="Iki T."/>
            <person name="Oyaizu H."/>
        </authorList>
    </citation>
    <scope>NUCLEOTIDE SEQUENCE [LARGE SCALE GENOMIC DNA]</scope>
    <source>
        <strain evidence="3">ATCC 43989 / DSM 5975 / JCM 20966 / LMG 6465 / NBRC 14845 / NCIMB 13405 / ORS 571</strain>
    </source>
</reference>
<evidence type="ECO:0000313" key="2">
    <source>
        <dbReference type="EMBL" id="BAF89108.1"/>
    </source>
</evidence>
<name>A8IBR8_AZOC5</name>
<dbReference type="Proteomes" id="UP000000270">
    <property type="component" value="Chromosome"/>
</dbReference>
<dbReference type="AlphaFoldDB" id="A8IBR8"/>
<evidence type="ECO:0000313" key="3">
    <source>
        <dbReference type="Proteomes" id="UP000000270"/>
    </source>
</evidence>
<keyword evidence="3" id="KW-1185">Reference proteome</keyword>
<dbReference type="HOGENOM" id="CLU_1709529_0_0_5"/>
<dbReference type="RefSeq" id="WP_012171634.1">
    <property type="nucleotide sequence ID" value="NC_009937.1"/>
</dbReference>